<evidence type="ECO:0000313" key="2">
    <source>
        <dbReference type="Proteomes" id="UP001060085"/>
    </source>
</evidence>
<comment type="caution">
    <text evidence="1">The sequence shown here is derived from an EMBL/GenBank/DDBJ whole genome shotgun (WGS) entry which is preliminary data.</text>
</comment>
<sequence>MANANLKLHLLRVVLSCRKITAQVTNPTTESIVAMASTTEPEFLPQYRAKLNRFPRSHNFMDSKIASRIGEILGVRLQEIGVDNVRIDLKEEISRPIHQQKLVNPIFKSVKQAGINIAEFIYPANWVGDQTLLYRAAGRAERSLDPPPLRNGEEGRRKVNEPVVAFGPPGSSGELNVSVIVSPVSTDFSIEAFGGPMEVGETLVKTVTEPGRRGDVKGRLIQPSSREDSLRNVKYYTLEFQVESPVFQRHNVAEVSELAAQTLVSKFRFSKQDDGCED</sequence>
<gene>
    <name evidence="1" type="ORF">M9H77_27577</name>
</gene>
<accession>A0ACC0AF15</accession>
<organism evidence="1 2">
    <name type="scientific">Catharanthus roseus</name>
    <name type="common">Madagascar periwinkle</name>
    <name type="synonym">Vinca rosea</name>
    <dbReference type="NCBI Taxonomy" id="4058"/>
    <lineage>
        <taxon>Eukaryota</taxon>
        <taxon>Viridiplantae</taxon>
        <taxon>Streptophyta</taxon>
        <taxon>Embryophyta</taxon>
        <taxon>Tracheophyta</taxon>
        <taxon>Spermatophyta</taxon>
        <taxon>Magnoliopsida</taxon>
        <taxon>eudicotyledons</taxon>
        <taxon>Gunneridae</taxon>
        <taxon>Pentapetalae</taxon>
        <taxon>asterids</taxon>
        <taxon>lamiids</taxon>
        <taxon>Gentianales</taxon>
        <taxon>Apocynaceae</taxon>
        <taxon>Rauvolfioideae</taxon>
        <taxon>Vinceae</taxon>
        <taxon>Catharanthinae</taxon>
        <taxon>Catharanthus</taxon>
    </lineage>
</organism>
<protein>
    <submittedName>
        <fullName evidence="1">Uncharacterized protein</fullName>
    </submittedName>
</protein>
<reference evidence="2" key="1">
    <citation type="journal article" date="2023" name="Nat. Plants">
        <title>Single-cell RNA sequencing provides a high-resolution roadmap for understanding the multicellular compartmentation of specialized metabolism.</title>
        <authorList>
            <person name="Sun S."/>
            <person name="Shen X."/>
            <person name="Li Y."/>
            <person name="Li Y."/>
            <person name="Wang S."/>
            <person name="Li R."/>
            <person name="Zhang H."/>
            <person name="Shen G."/>
            <person name="Guo B."/>
            <person name="Wei J."/>
            <person name="Xu J."/>
            <person name="St-Pierre B."/>
            <person name="Chen S."/>
            <person name="Sun C."/>
        </authorList>
    </citation>
    <scope>NUCLEOTIDE SEQUENCE [LARGE SCALE GENOMIC DNA]</scope>
</reference>
<evidence type="ECO:0000313" key="1">
    <source>
        <dbReference type="EMBL" id="KAI5658784.1"/>
    </source>
</evidence>
<dbReference type="Proteomes" id="UP001060085">
    <property type="component" value="Linkage Group LG06"/>
</dbReference>
<proteinExistence type="predicted"/>
<keyword evidence="2" id="KW-1185">Reference proteome</keyword>
<dbReference type="EMBL" id="CM044706">
    <property type="protein sequence ID" value="KAI5658784.1"/>
    <property type="molecule type" value="Genomic_DNA"/>
</dbReference>
<name>A0ACC0AF15_CATRO</name>